<dbReference type="GO" id="GO:0008270">
    <property type="term" value="F:zinc ion binding"/>
    <property type="evidence" value="ECO:0007669"/>
    <property type="project" value="InterPro"/>
</dbReference>
<dbReference type="InterPro" id="IPR036875">
    <property type="entry name" value="Znf_CCHC_sf"/>
</dbReference>
<dbReference type="PANTHER" id="PTHR33198">
    <property type="entry name" value="ANK_REP_REGION DOMAIN-CONTAINING PROTEIN-RELATED"/>
    <property type="match status" value="1"/>
</dbReference>
<gene>
    <name evidence="1" type="ORF">EB796_008463</name>
</gene>
<comment type="caution">
    <text evidence="1">The sequence shown here is derived from an EMBL/GenBank/DDBJ whole genome shotgun (WGS) entry which is preliminary data.</text>
</comment>
<dbReference type="Proteomes" id="UP000593567">
    <property type="component" value="Unassembled WGS sequence"/>
</dbReference>
<dbReference type="EMBL" id="VXIV02001421">
    <property type="protein sequence ID" value="KAF6033228.1"/>
    <property type="molecule type" value="Genomic_DNA"/>
</dbReference>
<dbReference type="OrthoDB" id="6080250at2759"/>
<organism evidence="1 2">
    <name type="scientific">Bugula neritina</name>
    <name type="common">Brown bryozoan</name>
    <name type="synonym">Sertularia neritina</name>
    <dbReference type="NCBI Taxonomy" id="10212"/>
    <lineage>
        <taxon>Eukaryota</taxon>
        <taxon>Metazoa</taxon>
        <taxon>Spiralia</taxon>
        <taxon>Lophotrochozoa</taxon>
        <taxon>Bryozoa</taxon>
        <taxon>Gymnolaemata</taxon>
        <taxon>Cheilostomatida</taxon>
        <taxon>Flustrina</taxon>
        <taxon>Buguloidea</taxon>
        <taxon>Bugulidae</taxon>
        <taxon>Bugula</taxon>
    </lineage>
</organism>
<name>A0A7J7K6K7_BUGNE</name>
<evidence type="ECO:0000313" key="2">
    <source>
        <dbReference type="Proteomes" id="UP000593567"/>
    </source>
</evidence>
<reference evidence="1" key="1">
    <citation type="submission" date="2020-06" db="EMBL/GenBank/DDBJ databases">
        <title>Draft genome of Bugula neritina, a colonial animal packing powerful symbionts and potential medicines.</title>
        <authorList>
            <person name="Rayko M."/>
        </authorList>
    </citation>
    <scope>NUCLEOTIDE SEQUENCE [LARGE SCALE GENOMIC DNA]</scope>
    <source>
        <strain evidence="1">Kwan_BN1</strain>
    </source>
</reference>
<accession>A0A7J7K6K7</accession>
<dbReference type="SUPFAM" id="SSF57756">
    <property type="entry name" value="Retrovirus zinc finger-like domains"/>
    <property type="match status" value="1"/>
</dbReference>
<protein>
    <submittedName>
        <fullName evidence="1">Uncharacterized protein</fullName>
    </submittedName>
</protein>
<dbReference type="GO" id="GO:0003676">
    <property type="term" value="F:nucleic acid binding"/>
    <property type="evidence" value="ECO:0007669"/>
    <property type="project" value="InterPro"/>
</dbReference>
<dbReference type="AlphaFoldDB" id="A0A7J7K6K7"/>
<evidence type="ECO:0000313" key="1">
    <source>
        <dbReference type="EMBL" id="KAF6033228.1"/>
    </source>
</evidence>
<sequence>MEGITPPAQLDIRADDLSGVWRRWVRSFNDYLLAIDLVGTSKVAERRKLALFRHVGGEDVRELYSQMEFLSTPDDNGTITELEEGTEGRRLVDVINRFQDYCNPRSGVVVTRHWFHSCAQNGDTVDVYLMKLRQLAEGCEFGSQRDSLIRDKLLFGLDDTKEMEKLMRETDEKLTLDFVIRALRVAEKSGNLKSKSTALKPQDVEAIQISANPGIKKVSQVKQHQSRVVSQFRPDLLKSQKEARGRNHPQNRRCPAYGTQCKNCKEYNHWELRCPKKIYEVEEHNVMDSDYDVYLGEVSSINSVEGDSWFADITVSTSRWRGQKIRFNLDTGAALSVLDPVTVQVM</sequence>
<dbReference type="PANTHER" id="PTHR33198:SF20">
    <property type="entry name" value="RETROTRANSPOSON GAG DOMAIN-CONTAINING PROTEIN"/>
    <property type="match status" value="1"/>
</dbReference>
<keyword evidence="2" id="KW-1185">Reference proteome</keyword>
<proteinExistence type="predicted"/>